<protein>
    <submittedName>
        <fullName evidence="1">Uncharacterized protein</fullName>
    </submittedName>
</protein>
<keyword evidence="2" id="KW-1185">Reference proteome</keyword>
<dbReference type="OrthoDB" id="10327727at2759"/>
<proteinExistence type="predicted"/>
<reference evidence="1 2" key="1">
    <citation type="submission" date="2019-05" db="EMBL/GenBank/DDBJ databases">
        <title>Emergence of the Ug99 lineage of the wheat stem rust pathogen through somatic hybridization.</title>
        <authorList>
            <person name="Li F."/>
            <person name="Upadhyaya N.M."/>
            <person name="Sperschneider J."/>
            <person name="Matny O."/>
            <person name="Nguyen-Phuc H."/>
            <person name="Mago R."/>
            <person name="Raley C."/>
            <person name="Miller M.E."/>
            <person name="Silverstein K.A.T."/>
            <person name="Henningsen E."/>
            <person name="Hirsch C.D."/>
            <person name="Visser B."/>
            <person name="Pretorius Z.A."/>
            <person name="Steffenson B.J."/>
            <person name="Schwessinger B."/>
            <person name="Dodds P.N."/>
            <person name="Figueroa M."/>
        </authorList>
    </citation>
    <scope>NUCLEOTIDE SEQUENCE [LARGE SCALE GENOMIC DNA]</scope>
    <source>
        <strain evidence="1">21-0</strain>
    </source>
</reference>
<name>A0A5B0LQ17_PUCGR</name>
<dbReference type="EMBL" id="VSWC01000196">
    <property type="protein sequence ID" value="KAA1066521.1"/>
    <property type="molecule type" value="Genomic_DNA"/>
</dbReference>
<accession>A0A5B0LQ17</accession>
<gene>
    <name evidence="1" type="ORF">PGT21_032396</name>
</gene>
<dbReference type="Proteomes" id="UP000324748">
    <property type="component" value="Unassembled WGS sequence"/>
</dbReference>
<organism evidence="1 2">
    <name type="scientific">Puccinia graminis f. sp. tritici</name>
    <dbReference type="NCBI Taxonomy" id="56615"/>
    <lineage>
        <taxon>Eukaryota</taxon>
        <taxon>Fungi</taxon>
        <taxon>Dikarya</taxon>
        <taxon>Basidiomycota</taxon>
        <taxon>Pucciniomycotina</taxon>
        <taxon>Pucciniomycetes</taxon>
        <taxon>Pucciniales</taxon>
        <taxon>Pucciniaceae</taxon>
        <taxon>Puccinia</taxon>
    </lineage>
</organism>
<dbReference type="AlphaFoldDB" id="A0A5B0LQ17"/>
<evidence type="ECO:0000313" key="1">
    <source>
        <dbReference type="EMBL" id="KAA1066521.1"/>
    </source>
</evidence>
<sequence>MAAAAKAPPWFDLAGRTVDPLFRILFANTASSVRVRWVSRLVLFRELLKIKDKARLPCLSPSSSTPIPSSMARSIFDRPPTPYPTQAHPQPFATARVHHPMAMIVDHPANHPAPVTTTAGSLPLAARISPAGATPVINGPPFQLAGRGPPPAYSGPALARPAPGYHPVVVTVNRASIGAPDFPLTAPPSRIPSTPASSVEELNLVRSNSSSSISSVASAEDFVLPRPRVPSPTPAGMYDPADYHLLLRHQVEALLDRRADPARFDRYAFTPQHIDDLYESITTAMVNHFTTYPAANAAERESRVRLFRFASRRYRTMTRRV</sequence>
<comment type="caution">
    <text evidence="1">The sequence shown here is derived from an EMBL/GenBank/DDBJ whole genome shotgun (WGS) entry which is preliminary data.</text>
</comment>
<evidence type="ECO:0000313" key="2">
    <source>
        <dbReference type="Proteomes" id="UP000324748"/>
    </source>
</evidence>